<comment type="caution">
    <text evidence="4">The sequence shown here is derived from an EMBL/GenBank/DDBJ whole genome shotgun (WGS) entry which is preliminary data.</text>
</comment>
<sequence>MNDRRHELQQNDLAIYLDRINRFIEPHSKMIAVVVGGLIVAGLAWMLYNSEQTSKRSYSTFELMEAMNGKDTEVLADVSEKFPGTLAGEWAKIYEANQLLSDGVDALFTDRDNAKRLLDDAKVAYDESLVGSKDPLLMSRAHFGLARTYESLGELDKAIEQYRKTIGIAESDQMTEKAEERIAALEKPKTKEFLAWFADQDFSPADPSLPPSLPGSEALPDLPDLDLPDLDLPGGTNSDVMESDEGLDLPSDEDAATGVKAEAESDAAESEAAESDAAELDSAAPEAKTEAASAE</sequence>
<dbReference type="EMBL" id="SJPW01000001">
    <property type="protein sequence ID" value="TWU60129.1"/>
    <property type="molecule type" value="Genomic_DNA"/>
</dbReference>
<feature type="transmembrane region" description="Helical" evidence="3">
    <location>
        <begin position="30"/>
        <end position="48"/>
    </location>
</feature>
<feature type="region of interest" description="Disordered" evidence="2">
    <location>
        <begin position="205"/>
        <end position="295"/>
    </location>
</feature>
<dbReference type="RefSeq" id="WP_146453684.1">
    <property type="nucleotide sequence ID" value="NZ_SJPW01000001.1"/>
</dbReference>
<dbReference type="AlphaFoldDB" id="A0A5C6FJA1"/>
<evidence type="ECO:0000313" key="5">
    <source>
        <dbReference type="Proteomes" id="UP000318288"/>
    </source>
</evidence>
<keyword evidence="1" id="KW-0802">TPR repeat</keyword>
<dbReference type="Proteomes" id="UP000318288">
    <property type="component" value="Unassembled WGS sequence"/>
</dbReference>
<evidence type="ECO:0000256" key="3">
    <source>
        <dbReference type="SAM" id="Phobius"/>
    </source>
</evidence>
<protein>
    <submittedName>
        <fullName evidence="4">Uncharacterized protein</fullName>
    </submittedName>
</protein>
<evidence type="ECO:0000256" key="1">
    <source>
        <dbReference type="PROSITE-ProRule" id="PRU00339"/>
    </source>
</evidence>
<keyword evidence="5" id="KW-1185">Reference proteome</keyword>
<name>A0A5C6FJA1_9BACT</name>
<feature type="repeat" description="TPR" evidence="1">
    <location>
        <begin position="139"/>
        <end position="172"/>
    </location>
</feature>
<keyword evidence="3" id="KW-0472">Membrane</keyword>
<dbReference type="PROSITE" id="PS50005">
    <property type="entry name" value="TPR"/>
    <property type="match status" value="1"/>
</dbReference>
<gene>
    <name evidence="4" type="ORF">Poly51_04030</name>
</gene>
<evidence type="ECO:0000256" key="2">
    <source>
        <dbReference type="SAM" id="MobiDB-lite"/>
    </source>
</evidence>
<proteinExistence type="predicted"/>
<feature type="compositionally biased region" description="Acidic residues" evidence="2">
    <location>
        <begin position="264"/>
        <end position="279"/>
    </location>
</feature>
<dbReference type="SUPFAM" id="SSF48452">
    <property type="entry name" value="TPR-like"/>
    <property type="match status" value="1"/>
</dbReference>
<dbReference type="InterPro" id="IPR019734">
    <property type="entry name" value="TPR_rpt"/>
</dbReference>
<dbReference type="InterPro" id="IPR011990">
    <property type="entry name" value="TPR-like_helical_dom_sf"/>
</dbReference>
<dbReference type="OrthoDB" id="265362at2"/>
<dbReference type="Gene3D" id="1.25.40.10">
    <property type="entry name" value="Tetratricopeptide repeat domain"/>
    <property type="match status" value="1"/>
</dbReference>
<feature type="compositionally biased region" description="Low complexity" evidence="2">
    <location>
        <begin position="280"/>
        <end position="295"/>
    </location>
</feature>
<feature type="compositionally biased region" description="Acidic residues" evidence="2">
    <location>
        <begin position="241"/>
        <end position="255"/>
    </location>
</feature>
<keyword evidence="3" id="KW-0812">Transmembrane</keyword>
<reference evidence="4 5" key="1">
    <citation type="submission" date="2019-02" db="EMBL/GenBank/DDBJ databases">
        <title>Deep-cultivation of Planctomycetes and their phenomic and genomic characterization uncovers novel biology.</title>
        <authorList>
            <person name="Wiegand S."/>
            <person name="Jogler M."/>
            <person name="Boedeker C."/>
            <person name="Pinto D."/>
            <person name="Vollmers J."/>
            <person name="Rivas-Marin E."/>
            <person name="Kohn T."/>
            <person name="Peeters S.H."/>
            <person name="Heuer A."/>
            <person name="Rast P."/>
            <person name="Oberbeckmann S."/>
            <person name="Bunk B."/>
            <person name="Jeske O."/>
            <person name="Meyerdierks A."/>
            <person name="Storesund J.E."/>
            <person name="Kallscheuer N."/>
            <person name="Luecker S."/>
            <person name="Lage O.M."/>
            <person name="Pohl T."/>
            <person name="Merkel B.J."/>
            <person name="Hornburger P."/>
            <person name="Mueller R.-W."/>
            <person name="Bruemmer F."/>
            <person name="Labrenz M."/>
            <person name="Spormann A.M."/>
            <person name="Op Den Camp H."/>
            <person name="Overmann J."/>
            <person name="Amann R."/>
            <person name="Jetten M.S.M."/>
            <person name="Mascher T."/>
            <person name="Medema M.H."/>
            <person name="Devos D.P."/>
            <person name="Kaster A.-K."/>
            <person name="Ovreas L."/>
            <person name="Rohde M."/>
            <person name="Galperin M.Y."/>
            <person name="Jogler C."/>
        </authorList>
    </citation>
    <scope>NUCLEOTIDE SEQUENCE [LARGE SCALE GENOMIC DNA]</scope>
    <source>
        <strain evidence="4 5">Poly51</strain>
    </source>
</reference>
<accession>A0A5C6FJA1</accession>
<keyword evidence="3" id="KW-1133">Transmembrane helix</keyword>
<organism evidence="4 5">
    <name type="scientific">Rubripirellula tenax</name>
    <dbReference type="NCBI Taxonomy" id="2528015"/>
    <lineage>
        <taxon>Bacteria</taxon>
        <taxon>Pseudomonadati</taxon>
        <taxon>Planctomycetota</taxon>
        <taxon>Planctomycetia</taxon>
        <taxon>Pirellulales</taxon>
        <taxon>Pirellulaceae</taxon>
        <taxon>Rubripirellula</taxon>
    </lineage>
</organism>
<evidence type="ECO:0000313" key="4">
    <source>
        <dbReference type="EMBL" id="TWU60129.1"/>
    </source>
</evidence>
<dbReference type="SMART" id="SM00028">
    <property type="entry name" value="TPR"/>
    <property type="match status" value="1"/>
</dbReference>